<protein>
    <submittedName>
        <fullName evidence="1">Uncharacterized protein</fullName>
    </submittedName>
</protein>
<name>A0A0H5R407_9EUKA</name>
<dbReference type="AlphaFoldDB" id="A0A0H5R407"/>
<evidence type="ECO:0000313" key="1">
    <source>
        <dbReference type="EMBL" id="CRZ08587.1"/>
    </source>
</evidence>
<proteinExistence type="predicted"/>
<organism evidence="1">
    <name type="scientific">Spongospora subterranea</name>
    <dbReference type="NCBI Taxonomy" id="70186"/>
    <lineage>
        <taxon>Eukaryota</taxon>
        <taxon>Sar</taxon>
        <taxon>Rhizaria</taxon>
        <taxon>Endomyxa</taxon>
        <taxon>Phytomyxea</taxon>
        <taxon>Plasmodiophorida</taxon>
        <taxon>Plasmodiophoridae</taxon>
        <taxon>Spongospora</taxon>
    </lineage>
</organism>
<dbReference type="EMBL" id="HACM01008144">
    <property type="protein sequence ID" value="CRZ08586.1"/>
    <property type="molecule type" value="Transcribed_RNA"/>
</dbReference>
<reference evidence="1" key="1">
    <citation type="submission" date="2015-04" db="EMBL/GenBank/DDBJ databases">
        <title>The genome sequence of the plant pathogenic Rhizarian Plasmodiophora brassicae reveals insights in its biotrophic life cycle and the origin of chitin synthesis.</title>
        <authorList>
            <person name="Schwelm A."/>
            <person name="Fogelqvist J."/>
            <person name="Knaust A."/>
            <person name="Julke S."/>
            <person name="Lilja T."/>
            <person name="Dhandapani V."/>
            <person name="Bonilla-Rosso G."/>
            <person name="Karlsson M."/>
            <person name="Shevchenko A."/>
            <person name="Choi S.R."/>
            <person name="Kim H.G."/>
            <person name="Park J.Y."/>
            <person name="Lim Y.P."/>
            <person name="Ludwig-Muller J."/>
            <person name="Dixelius C."/>
        </authorList>
    </citation>
    <scope>NUCLEOTIDE SEQUENCE</scope>
    <source>
        <tissue evidence="1">Potato root galls</tissue>
    </source>
</reference>
<sequence>MLVVCIGQHRSTWRTLPGAVLLRLGSRGENGSRVALPTWQASHLCSAMGDSEILIPVAMFLETISCTTFIGECASLLCSRRLMLHKSYVVFLCKDIYRVHLPVVRLL</sequence>
<dbReference type="EMBL" id="HACM01008145">
    <property type="protein sequence ID" value="CRZ08587.1"/>
    <property type="molecule type" value="Transcribed_RNA"/>
</dbReference>
<accession>A0A0H5R407</accession>